<comment type="function">
    <text evidence="9">Catalyzes the reduction of all-trans-retinal to all-trans-retinol in the presence of NADPH.</text>
</comment>
<evidence type="ECO:0000256" key="1">
    <source>
        <dbReference type="ARBA" id="ARBA00004141"/>
    </source>
</evidence>
<accession>A0A9P0F7J9</accession>
<evidence type="ECO:0000256" key="13">
    <source>
        <dbReference type="SAM" id="MobiDB-lite"/>
    </source>
</evidence>
<evidence type="ECO:0000256" key="7">
    <source>
        <dbReference type="ARBA" id="ARBA00023098"/>
    </source>
</evidence>
<dbReference type="KEGG" id="btab:109030069"/>
<dbReference type="Proteomes" id="UP001152759">
    <property type="component" value="Chromosome 6"/>
</dbReference>
<evidence type="ECO:0000256" key="6">
    <source>
        <dbReference type="ARBA" id="ARBA00023002"/>
    </source>
</evidence>
<keyword evidence="5 14" id="KW-1133">Transmembrane helix</keyword>
<dbReference type="CDD" id="cd05339">
    <property type="entry name" value="17beta-HSDXI-like_SDR_c"/>
    <property type="match status" value="1"/>
</dbReference>
<evidence type="ECO:0000256" key="4">
    <source>
        <dbReference type="ARBA" id="ARBA00022857"/>
    </source>
</evidence>
<dbReference type="OrthoDB" id="5840532at2759"/>
<comment type="subcellular location">
    <subcellularLocation>
        <location evidence="1">Membrane</location>
        <topology evidence="1">Multi-pass membrane protein</topology>
    </subcellularLocation>
</comment>
<evidence type="ECO:0000256" key="10">
    <source>
        <dbReference type="ARBA" id="ARBA00068717"/>
    </source>
</evidence>
<evidence type="ECO:0000256" key="8">
    <source>
        <dbReference type="ARBA" id="ARBA00023136"/>
    </source>
</evidence>
<evidence type="ECO:0000256" key="3">
    <source>
        <dbReference type="ARBA" id="ARBA00022692"/>
    </source>
</evidence>
<keyword evidence="8 14" id="KW-0472">Membrane</keyword>
<dbReference type="EMBL" id="OU963867">
    <property type="protein sequence ID" value="CAH0392428.1"/>
    <property type="molecule type" value="Genomic_DNA"/>
</dbReference>
<evidence type="ECO:0000256" key="9">
    <source>
        <dbReference type="ARBA" id="ARBA00059620"/>
    </source>
</evidence>
<dbReference type="GO" id="GO:0016020">
    <property type="term" value="C:membrane"/>
    <property type="evidence" value="ECO:0007669"/>
    <property type="project" value="UniProtKB-SubCell"/>
</dbReference>
<sequence>MTTINGVTKRNTSHTTSNKNHQIGNKEHITHRKKFNINSISWTPSFTGVCILGIELVVLVVRLVMSLCESLYRMFLPPKEKSIEGEVVLLTGAGHGIGRELAFQFASHGTKLVCWDIDEKGNHETKELLAKRGCKDVWTYKLDVSNREEVLATAEKVKKDVGDVTILVNNAGIMPSRPLKAHTPEEIRKIFDINVLAHFWALEAFLPSMVEKNHGHIVALSSMCGVIGVANVVPYCASKFAVRGMMESLYEELRSEDSKAHKSQIKFTTVYPIMVNTGLVKRPRNRFPLLLDMLTADVVARKIVKAMRRDYKEISIPVSMLTLDRIARLLPGKFIQAVKDFVDTGIDPDDL</sequence>
<reference evidence="15" key="1">
    <citation type="submission" date="2021-12" db="EMBL/GenBank/DDBJ databases">
        <authorList>
            <person name="King R."/>
        </authorList>
    </citation>
    <scope>NUCLEOTIDE SEQUENCE</scope>
</reference>
<dbReference type="PRINTS" id="PR00080">
    <property type="entry name" value="SDRFAMILY"/>
</dbReference>
<evidence type="ECO:0000256" key="12">
    <source>
        <dbReference type="RuleBase" id="RU000363"/>
    </source>
</evidence>
<dbReference type="PANTHER" id="PTHR24322">
    <property type="entry name" value="PKSB"/>
    <property type="match status" value="1"/>
</dbReference>
<gene>
    <name evidence="15" type="ORF">BEMITA_LOCUS10950</name>
</gene>
<keyword evidence="4" id="KW-0521">NADP</keyword>
<dbReference type="InterPro" id="IPR002347">
    <property type="entry name" value="SDR_fam"/>
</dbReference>
<dbReference type="PRINTS" id="PR00081">
    <property type="entry name" value="GDHRDH"/>
</dbReference>
<dbReference type="InterPro" id="IPR036291">
    <property type="entry name" value="NAD(P)-bd_dom_sf"/>
</dbReference>
<keyword evidence="7" id="KW-0443">Lipid metabolism</keyword>
<comment type="similarity">
    <text evidence="2 12">Belongs to the short-chain dehydrogenases/reductases (SDR) family.</text>
</comment>
<protein>
    <recommendedName>
        <fullName evidence="10">Short-chain dehydrogenase/reductase 3</fullName>
    </recommendedName>
    <alternativeName>
        <fullName evidence="11">Retinal short-chain dehydrogenase/reductase 1</fullName>
    </alternativeName>
</protein>
<dbReference type="SUPFAM" id="SSF51735">
    <property type="entry name" value="NAD(P)-binding Rossmann-fold domains"/>
    <property type="match status" value="1"/>
</dbReference>
<feature type="compositionally biased region" description="Polar residues" evidence="13">
    <location>
        <begin position="1"/>
        <end position="23"/>
    </location>
</feature>
<feature type="transmembrane region" description="Helical" evidence="14">
    <location>
        <begin position="45"/>
        <end position="65"/>
    </location>
</feature>
<dbReference type="AlphaFoldDB" id="A0A9P0F7J9"/>
<evidence type="ECO:0000256" key="5">
    <source>
        <dbReference type="ARBA" id="ARBA00022989"/>
    </source>
</evidence>
<keyword evidence="3 14" id="KW-0812">Transmembrane</keyword>
<dbReference type="FunFam" id="3.40.50.720:FF:000131">
    <property type="entry name" value="Short-chain dehydrogenase/reductase 3"/>
    <property type="match status" value="1"/>
</dbReference>
<proteinExistence type="inferred from homology"/>
<name>A0A9P0F7J9_BEMTA</name>
<dbReference type="GO" id="GO:0005811">
    <property type="term" value="C:lipid droplet"/>
    <property type="evidence" value="ECO:0007669"/>
    <property type="project" value="TreeGrafter"/>
</dbReference>
<evidence type="ECO:0000256" key="11">
    <source>
        <dbReference type="ARBA" id="ARBA00082544"/>
    </source>
</evidence>
<feature type="region of interest" description="Disordered" evidence="13">
    <location>
        <begin position="1"/>
        <end position="24"/>
    </location>
</feature>
<evidence type="ECO:0000313" key="16">
    <source>
        <dbReference type="Proteomes" id="UP001152759"/>
    </source>
</evidence>
<keyword evidence="6" id="KW-0560">Oxidoreductase</keyword>
<dbReference type="GO" id="GO:0052650">
    <property type="term" value="F:all-trans-retinol dehydrogenase (NADP+) activity"/>
    <property type="evidence" value="ECO:0007669"/>
    <property type="project" value="UniProtKB-ARBA"/>
</dbReference>
<organism evidence="15 16">
    <name type="scientific">Bemisia tabaci</name>
    <name type="common">Sweetpotato whitefly</name>
    <name type="synonym">Aleurodes tabaci</name>
    <dbReference type="NCBI Taxonomy" id="7038"/>
    <lineage>
        <taxon>Eukaryota</taxon>
        <taxon>Metazoa</taxon>
        <taxon>Ecdysozoa</taxon>
        <taxon>Arthropoda</taxon>
        <taxon>Hexapoda</taxon>
        <taxon>Insecta</taxon>
        <taxon>Pterygota</taxon>
        <taxon>Neoptera</taxon>
        <taxon>Paraneoptera</taxon>
        <taxon>Hemiptera</taxon>
        <taxon>Sternorrhyncha</taxon>
        <taxon>Aleyrodoidea</taxon>
        <taxon>Aleyrodidae</taxon>
        <taxon>Aleyrodinae</taxon>
        <taxon>Bemisia</taxon>
    </lineage>
</organism>
<keyword evidence="16" id="KW-1185">Reference proteome</keyword>
<evidence type="ECO:0000256" key="14">
    <source>
        <dbReference type="SAM" id="Phobius"/>
    </source>
</evidence>
<dbReference type="Gene3D" id="3.40.50.720">
    <property type="entry name" value="NAD(P)-binding Rossmann-like Domain"/>
    <property type="match status" value="1"/>
</dbReference>
<dbReference type="PANTHER" id="PTHR24322:SF736">
    <property type="entry name" value="RETINOL DEHYDROGENASE 10"/>
    <property type="match status" value="1"/>
</dbReference>
<evidence type="ECO:0000256" key="2">
    <source>
        <dbReference type="ARBA" id="ARBA00006484"/>
    </source>
</evidence>
<dbReference type="Pfam" id="PF00106">
    <property type="entry name" value="adh_short"/>
    <property type="match status" value="1"/>
</dbReference>
<evidence type="ECO:0000313" key="15">
    <source>
        <dbReference type="EMBL" id="CAH0392428.1"/>
    </source>
</evidence>